<comment type="cofactor">
    <cofactor evidence="2">
        <name>Mg(2+)</name>
        <dbReference type="ChEBI" id="CHEBI:18420"/>
    </cofactor>
</comment>
<dbReference type="SUPFAM" id="SSF144052">
    <property type="entry name" value="Thermophilic metalloprotease-like"/>
    <property type="match status" value="1"/>
</dbReference>
<protein>
    <submittedName>
        <fullName evidence="10">Peptidase M29, aminopeptidase II</fullName>
    </submittedName>
</protein>
<dbReference type="EMBL" id="LBXL01000001">
    <property type="protein sequence ID" value="KKR30826.1"/>
    <property type="molecule type" value="Genomic_DNA"/>
</dbReference>
<evidence type="ECO:0000256" key="6">
    <source>
        <dbReference type="ARBA" id="ARBA00022670"/>
    </source>
</evidence>
<dbReference type="InterPro" id="IPR052170">
    <property type="entry name" value="M29_Exopeptidase"/>
</dbReference>
<name>A0A0G0Q0D8_9BACT</name>
<evidence type="ECO:0000256" key="1">
    <source>
        <dbReference type="ARBA" id="ARBA00001941"/>
    </source>
</evidence>
<sequence length="370" mass="42001">MSLIDPRVTKQAKILVKYSTKVKKGDRALIVSDWLAKPLALEVYKELIKAGASEVRVHVDVDEQVISRSYNEFAESYFKYAKPEQIKAFPKLADQELKGLDVWIRLYAQANTRGFSNIDAAKISSRSKVVRPLIDYRVLKTRWVITKFPTEAQAQEADMSLSDYEDFVFPAINEVDWEAKHKEQEKLRKIIDVTNEMHILGPETDLRISKKGRSSENGDGRFNMPDGEVFTSAVENSANGFIAYTYPALYLGKEFHNVRLEFKDGKVVKASAEKNEEALNKILDVDRGGRFVGELGIGNNFAISRFTKDILFDEKIGGSIHIALGSGYKETGSKNVSALHWDMIKDLRRGGELWFDDKLVQRNGKWLVKL</sequence>
<evidence type="ECO:0000256" key="7">
    <source>
        <dbReference type="ARBA" id="ARBA00022723"/>
    </source>
</evidence>
<dbReference type="InterPro" id="IPR000787">
    <property type="entry name" value="Peptidase_M29"/>
</dbReference>
<dbReference type="PATRIC" id="fig|1618552.3.peg.10"/>
<dbReference type="Gene3D" id="3.40.1830.10">
    <property type="entry name" value="Thermophilic metalloprotease (M29)"/>
    <property type="match status" value="1"/>
</dbReference>
<proteinExistence type="inferred from homology"/>
<dbReference type="GO" id="GO:0008237">
    <property type="term" value="F:metallopeptidase activity"/>
    <property type="evidence" value="ECO:0007669"/>
    <property type="project" value="UniProtKB-KW"/>
</dbReference>
<organism evidence="10 11">
    <name type="scientific">Candidatus Woesebacteria bacterium GW2011_GWA1_39_8</name>
    <dbReference type="NCBI Taxonomy" id="1618552"/>
    <lineage>
        <taxon>Bacteria</taxon>
        <taxon>Candidatus Woeseibacteriota</taxon>
    </lineage>
</organism>
<comment type="cofactor">
    <cofactor evidence="1">
        <name>Co(2+)</name>
        <dbReference type="ChEBI" id="CHEBI:48828"/>
    </cofactor>
</comment>
<comment type="cofactor">
    <cofactor evidence="3">
        <name>Zn(2+)</name>
        <dbReference type="ChEBI" id="CHEBI:29105"/>
    </cofactor>
</comment>
<dbReference type="Proteomes" id="UP000034793">
    <property type="component" value="Unassembled WGS sequence"/>
</dbReference>
<dbReference type="AlphaFoldDB" id="A0A0G0Q0D8"/>
<reference evidence="10 11" key="1">
    <citation type="journal article" date="2015" name="Nature">
        <title>rRNA introns, odd ribosomes, and small enigmatic genomes across a large radiation of phyla.</title>
        <authorList>
            <person name="Brown C.T."/>
            <person name="Hug L.A."/>
            <person name="Thomas B.C."/>
            <person name="Sharon I."/>
            <person name="Castelle C.J."/>
            <person name="Singh A."/>
            <person name="Wilkins M.J."/>
            <person name="Williams K.H."/>
            <person name="Banfield J.F."/>
        </authorList>
    </citation>
    <scope>NUCLEOTIDE SEQUENCE [LARGE SCALE GENOMIC DNA]</scope>
</reference>
<evidence type="ECO:0000256" key="4">
    <source>
        <dbReference type="ARBA" id="ARBA00008236"/>
    </source>
</evidence>
<dbReference type="PANTHER" id="PTHR34448">
    <property type="entry name" value="AMINOPEPTIDASE"/>
    <property type="match status" value="1"/>
</dbReference>
<dbReference type="GO" id="GO:0004177">
    <property type="term" value="F:aminopeptidase activity"/>
    <property type="evidence" value="ECO:0007669"/>
    <property type="project" value="UniProtKB-KW"/>
</dbReference>
<evidence type="ECO:0000256" key="2">
    <source>
        <dbReference type="ARBA" id="ARBA00001946"/>
    </source>
</evidence>
<dbReference type="GO" id="GO:0006508">
    <property type="term" value="P:proteolysis"/>
    <property type="evidence" value="ECO:0007669"/>
    <property type="project" value="UniProtKB-KW"/>
</dbReference>
<dbReference type="Pfam" id="PF02073">
    <property type="entry name" value="Peptidase_M29"/>
    <property type="match status" value="1"/>
</dbReference>
<keyword evidence="6" id="KW-0645">Protease</keyword>
<keyword evidence="8" id="KW-0378">Hydrolase</keyword>
<comment type="caution">
    <text evidence="10">The sequence shown here is derived from an EMBL/GenBank/DDBJ whole genome shotgun (WGS) entry which is preliminary data.</text>
</comment>
<evidence type="ECO:0000256" key="8">
    <source>
        <dbReference type="ARBA" id="ARBA00022801"/>
    </source>
</evidence>
<keyword evidence="5 10" id="KW-0031">Aminopeptidase</keyword>
<accession>A0A0G0Q0D8</accession>
<dbReference type="InterPro" id="IPR035097">
    <property type="entry name" value="M29_N-terminal"/>
</dbReference>
<dbReference type="PANTHER" id="PTHR34448:SF1">
    <property type="entry name" value="BLL6088 PROTEIN"/>
    <property type="match status" value="1"/>
</dbReference>
<keyword evidence="9" id="KW-0482">Metalloprotease</keyword>
<dbReference type="GO" id="GO:0046872">
    <property type="term" value="F:metal ion binding"/>
    <property type="evidence" value="ECO:0007669"/>
    <property type="project" value="UniProtKB-KW"/>
</dbReference>
<evidence type="ECO:0000256" key="3">
    <source>
        <dbReference type="ARBA" id="ARBA00001947"/>
    </source>
</evidence>
<evidence type="ECO:0000313" key="10">
    <source>
        <dbReference type="EMBL" id="KKR30826.1"/>
    </source>
</evidence>
<keyword evidence="7" id="KW-0479">Metal-binding</keyword>
<comment type="similarity">
    <text evidence="4">Belongs to the peptidase M29 family.</text>
</comment>
<evidence type="ECO:0000256" key="5">
    <source>
        <dbReference type="ARBA" id="ARBA00022438"/>
    </source>
</evidence>
<evidence type="ECO:0000256" key="9">
    <source>
        <dbReference type="ARBA" id="ARBA00023049"/>
    </source>
</evidence>
<gene>
    <name evidence="10" type="ORF">UT61_C0001G0010</name>
</gene>
<evidence type="ECO:0000313" key="11">
    <source>
        <dbReference type="Proteomes" id="UP000034793"/>
    </source>
</evidence>